<dbReference type="EMBL" id="PQFF01000457">
    <property type="protein sequence ID" value="RHZ49000.1"/>
    <property type="molecule type" value="Genomic_DNA"/>
</dbReference>
<gene>
    <name evidence="1" type="ORF">Glove_535g10</name>
</gene>
<protein>
    <submittedName>
        <fullName evidence="1">Uncharacterized protein</fullName>
    </submittedName>
</protein>
<evidence type="ECO:0000313" key="1">
    <source>
        <dbReference type="EMBL" id="RHZ49000.1"/>
    </source>
</evidence>
<dbReference type="Proteomes" id="UP000266861">
    <property type="component" value="Unassembled WGS sequence"/>
</dbReference>
<organism evidence="1 2">
    <name type="scientific">Diversispora epigaea</name>
    <dbReference type="NCBI Taxonomy" id="1348612"/>
    <lineage>
        <taxon>Eukaryota</taxon>
        <taxon>Fungi</taxon>
        <taxon>Fungi incertae sedis</taxon>
        <taxon>Mucoromycota</taxon>
        <taxon>Glomeromycotina</taxon>
        <taxon>Glomeromycetes</taxon>
        <taxon>Diversisporales</taxon>
        <taxon>Diversisporaceae</taxon>
        <taxon>Diversispora</taxon>
    </lineage>
</organism>
<reference evidence="1 2" key="1">
    <citation type="submission" date="2018-08" db="EMBL/GenBank/DDBJ databases">
        <title>Genome and evolution of the arbuscular mycorrhizal fungus Diversispora epigaea (formerly Glomus versiforme) and its bacterial endosymbionts.</title>
        <authorList>
            <person name="Sun X."/>
            <person name="Fei Z."/>
            <person name="Harrison M."/>
        </authorList>
    </citation>
    <scope>NUCLEOTIDE SEQUENCE [LARGE SCALE GENOMIC DNA]</scope>
    <source>
        <strain evidence="1 2">IT104</strain>
    </source>
</reference>
<accession>A0A397GLY4</accession>
<comment type="caution">
    <text evidence="1">The sequence shown here is derived from an EMBL/GenBank/DDBJ whole genome shotgun (WGS) entry which is preliminary data.</text>
</comment>
<evidence type="ECO:0000313" key="2">
    <source>
        <dbReference type="Proteomes" id="UP000266861"/>
    </source>
</evidence>
<dbReference type="AlphaFoldDB" id="A0A397GLY4"/>
<sequence>MLDKKDIKKTRKGTTEEVYYDGDYDVNIFFSLLKHGFSAMQLVGDDAIQPFLPLFNTFVNVLKTIKKFADEIQQSVFRKILNAKAFDKNINEFEAVCKIHFTVAMYSEERREQESMFRRY</sequence>
<name>A0A397GLY4_9GLOM</name>
<proteinExistence type="predicted"/>
<keyword evidence="2" id="KW-1185">Reference proteome</keyword>